<dbReference type="AlphaFoldDB" id="X1Q456"/>
<sequence>MDDLGVLEDVAKGYGVEPLGRIPLSMEIKGAIDRGQPFLSGEF</sequence>
<protein>
    <submittedName>
        <fullName evidence="1">Uncharacterized protein</fullName>
    </submittedName>
</protein>
<reference evidence="1" key="1">
    <citation type="journal article" date="2014" name="Front. Microbiol.">
        <title>High frequency of phylogenetically diverse reductive dehalogenase-homologous genes in deep subseafloor sedimentary metagenomes.</title>
        <authorList>
            <person name="Kawai M."/>
            <person name="Futagami T."/>
            <person name="Toyoda A."/>
            <person name="Takaki Y."/>
            <person name="Nishi S."/>
            <person name="Hori S."/>
            <person name="Arai W."/>
            <person name="Tsubouchi T."/>
            <person name="Morono Y."/>
            <person name="Uchiyama I."/>
            <person name="Ito T."/>
            <person name="Fujiyama A."/>
            <person name="Inagaki F."/>
            <person name="Takami H."/>
        </authorList>
    </citation>
    <scope>NUCLEOTIDE SEQUENCE</scope>
    <source>
        <strain evidence="1">Expedition CK06-06</strain>
    </source>
</reference>
<organism evidence="1">
    <name type="scientific">marine sediment metagenome</name>
    <dbReference type="NCBI Taxonomy" id="412755"/>
    <lineage>
        <taxon>unclassified sequences</taxon>
        <taxon>metagenomes</taxon>
        <taxon>ecological metagenomes</taxon>
    </lineage>
</organism>
<accession>X1Q456</accession>
<name>X1Q456_9ZZZZ</name>
<comment type="caution">
    <text evidence="1">The sequence shown here is derived from an EMBL/GenBank/DDBJ whole genome shotgun (WGS) entry which is preliminary data.</text>
</comment>
<dbReference type="EMBL" id="BARV01044793">
    <property type="protein sequence ID" value="GAI63312.1"/>
    <property type="molecule type" value="Genomic_DNA"/>
</dbReference>
<feature type="non-terminal residue" evidence="1">
    <location>
        <position position="43"/>
    </location>
</feature>
<proteinExistence type="predicted"/>
<evidence type="ECO:0000313" key="1">
    <source>
        <dbReference type="EMBL" id="GAI63312.1"/>
    </source>
</evidence>
<gene>
    <name evidence="1" type="ORF">S06H3_66046</name>
</gene>